<dbReference type="Proteomes" id="UP001368500">
    <property type="component" value="Unassembled WGS sequence"/>
</dbReference>
<dbReference type="Gene3D" id="2.60.40.2030">
    <property type="match status" value="1"/>
</dbReference>
<reference evidence="1 2" key="1">
    <citation type="submission" date="2024-04" db="EMBL/GenBank/DDBJ databases">
        <title>Novel species of the genus Ideonella isolated from streams.</title>
        <authorList>
            <person name="Lu H."/>
        </authorList>
    </citation>
    <scope>NUCLEOTIDE SEQUENCE [LARGE SCALE GENOMIC DNA]</scope>
    <source>
        <strain evidence="1 2">BYS139W</strain>
    </source>
</reference>
<keyword evidence="2" id="KW-1185">Reference proteome</keyword>
<dbReference type="PANTHER" id="PTHR39431">
    <property type="entry name" value="FRPA/C-RELATED PROTEIN"/>
    <property type="match status" value="1"/>
</dbReference>
<gene>
    <name evidence="1" type="ORF">AACH11_16940</name>
</gene>
<evidence type="ECO:0000313" key="1">
    <source>
        <dbReference type="EMBL" id="MEK8027653.1"/>
    </source>
</evidence>
<evidence type="ECO:0008006" key="3">
    <source>
        <dbReference type="Google" id="ProtNLM"/>
    </source>
</evidence>
<proteinExistence type="predicted"/>
<dbReference type="InterPro" id="IPR038081">
    <property type="entry name" value="CalX-like_sf"/>
</dbReference>
<dbReference type="RefSeq" id="WP_341375434.1">
    <property type="nucleotide sequence ID" value="NZ_JBBUTF010000015.1"/>
</dbReference>
<organism evidence="1 2">
    <name type="scientific">Pseudaquabacterium rugosum</name>
    <dbReference type="NCBI Taxonomy" id="2984194"/>
    <lineage>
        <taxon>Bacteria</taxon>
        <taxon>Pseudomonadati</taxon>
        <taxon>Pseudomonadota</taxon>
        <taxon>Betaproteobacteria</taxon>
        <taxon>Burkholderiales</taxon>
        <taxon>Sphaerotilaceae</taxon>
        <taxon>Pseudaquabacterium</taxon>
    </lineage>
</organism>
<accession>A0ABU9BCL7</accession>
<evidence type="ECO:0000313" key="2">
    <source>
        <dbReference type="Proteomes" id="UP001368500"/>
    </source>
</evidence>
<comment type="caution">
    <text evidence="1">The sequence shown here is derived from an EMBL/GenBank/DDBJ whole genome shotgun (WGS) entry which is preliminary data.</text>
</comment>
<protein>
    <recommendedName>
        <fullName evidence="3">Calx-beta domain-containing protein</fullName>
    </recommendedName>
</protein>
<sequence length="906" mass="89913">MTVLSAPTVTALADLDRNGSLSAQELLRAGGHLSWQVRLPSGAVAGDVLTLVSSSGQQTQIVLSSAQVRQGLVVWTDSLATTAGTAATTASLSASLVHDGSSTASGSASLGVAAAASSSLAAPVVRLSTDSDDDGHISSAELAATGGRLRASITLPTGAVAGDTLIVTDADGQERRWTLTRSDIARGSLSISTAVDETADEALSLSARLVQRATGAVTASGSDSASLALDAQAATLDSLQVTGTGTGTACGSRQRDASRTASVDEGDAAVFVLRAEAGTVDTVVTLSLGTQAADVSALQINQGEGWETVAADGRFTLQAGVSVVQVRVQTLDDSTVEGDETLTLSATVAATADTAASTVTASLTIVDDDPRTATTASATEDTPLVLGLAAFGLAAEAQDSATVSIDTLPRAGSLQLLVNGAWTTVSAGQEISAADIAAGSLRFVPAAEVSASGGDTRTGRASDGAATFDYSVSDGDAAVVSRALEIDIAPVADVDTLTATLLSTSTVVSLETGSAFGSWPTALIGAAASGETTLHQVRFGVAGSSSDSDGSELTRIALTGLVTADGVTERVFTADGTQILADADGVIWVEPGQTVWITGSGTTDQAYEATVWRVETDALGAVLDSAAGETVSLGWTTPLVLDLDGDGIETTTLADGVGFDLDADGQAETTAWVSGGDGLLAIDLDGNGRIDSGAELFGSATTLADGRTADDGYAALADLDSNGDGLISAADARWSELVIWVDADADGVSDDGELQGLDALGIASLDLAAVASGAEDQGNALGLVGQWTDADGETHAMADVWFQTAGTLADSGLADDAALDLLLSHQDSAVATTTTTATDGAAPAGCVAGADVATDSTAADAGTGRGSHAAGVGDGLSGGLAADWRTWLGHSGAEQLAAHAQQVHGG</sequence>
<dbReference type="PANTHER" id="PTHR39431:SF1">
    <property type="entry name" value="FRPA_C-RELATED PROTEIN"/>
    <property type="match status" value="1"/>
</dbReference>
<dbReference type="InterPro" id="IPR018247">
    <property type="entry name" value="EF_Hand_1_Ca_BS"/>
</dbReference>
<dbReference type="SUPFAM" id="SSF141072">
    <property type="entry name" value="CalX-like"/>
    <property type="match status" value="1"/>
</dbReference>
<name>A0ABU9BCL7_9BURK</name>
<dbReference type="PROSITE" id="PS00018">
    <property type="entry name" value="EF_HAND_1"/>
    <property type="match status" value="2"/>
</dbReference>
<dbReference type="EMBL" id="JBBUTF010000015">
    <property type="protein sequence ID" value="MEK8027653.1"/>
    <property type="molecule type" value="Genomic_DNA"/>
</dbReference>